<organism evidence="1 2">
    <name type="scientific">Synaphobranchus kaupii</name>
    <name type="common">Kaup's arrowtooth eel</name>
    <dbReference type="NCBI Taxonomy" id="118154"/>
    <lineage>
        <taxon>Eukaryota</taxon>
        <taxon>Metazoa</taxon>
        <taxon>Chordata</taxon>
        <taxon>Craniata</taxon>
        <taxon>Vertebrata</taxon>
        <taxon>Euteleostomi</taxon>
        <taxon>Actinopterygii</taxon>
        <taxon>Neopterygii</taxon>
        <taxon>Teleostei</taxon>
        <taxon>Anguilliformes</taxon>
        <taxon>Synaphobranchidae</taxon>
        <taxon>Synaphobranchus</taxon>
    </lineage>
</organism>
<reference evidence="1" key="1">
    <citation type="journal article" date="2023" name="Science">
        <title>Genome structures resolve the early diversification of teleost fishes.</title>
        <authorList>
            <person name="Parey E."/>
            <person name="Louis A."/>
            <person name="Montfort J."/>
            <person name="Bouchez O."/>
            <person name="Roques C."/>
            <person name="Iampietro C."/>
            <person name="Lluch J."/>
            <person name="Castinel A."/>
            <person name="Donnadieu C."/>
            <person name="Desvignes T."/>
            <person name="Floi Bucao C."/>
            <person name="Jouanno E."/>
            <person name="Wen M."/>
            <person name="Mejri S."/>
            <person name="Dirks R."/>
            <person name="Jansen H."/>
            <person name="Henkel C."/>
            <person name="Chen W.J."/>
            <person name="Zahm M."/>
            <person name="Cabau C."/>
            <person name="Klopp C."/>
            <person name="Thompson A.W."/>
            <person name="Robinson-Rechavi M."/>
            <person name="Braasch I."/>
            <person name="Lecointre G."/>
            <person name="Bobe J."/>
            <person name="Postlethwait J.H."/>
            <person name="Berthelot C."/>
            <person name="Roest Crollius H."/>
            <person name="Guiguen Y."/>
        </authorList>
    </citation>
    <scope>NUCLEOTIDE SEQUENCE</scope>
    <source>
        <strain evidence="1">WJC10195</strain>
    </source>
</reference>
<dbReference type="EMBL" id="JAINUF010000002">
    <property type="protein sequence ID" value="KAJ8377148.1"/>
    <property type="molecule type" value="Genomic_DNA"/>
</dbReference>
<accession>A0A9Q1JBW2</accession>
<sequence length="108" mass="11960">MGENVKVIASHLSFATRNQERRPGKTSERDRAIHLTVEHVILETTLELAAEVAHTLFNIRSMCRALAFDLLLNSVQQVVGGSPGENVSALTHTILQQQTRTTDPQTEI</sequence>
<dbReference type="AlphaFoldDB" id="A0A9Q1JBW2"/>
<gene>
    <name evidence="1" type="ORF">SKAU_G00077280</name>
</gene>
<dbReference type="Proteomes" id="UP001152622">
    <property type="component" value="Chromosome 2"/>
</dbReference>
<evidence type="ECO:0000313" key="2">
    <source>
        <dbReference type="Proteomes" id="UP001152622"/>
    </source>
</evidence>
<protein>
    <submittedName>
        <fullName evidence="1">Uncharacterized protein</fullName>
    </submittedName>
</protein>
<keyword evidence="2" id="KW-1185">Reference proteome</keyword>
<comment type="caution">
    <text evidence="1">The sequence shown here is derived from an EMBL/GenBank/DDBJ whole genome shotgun (WGS) entry which is preliminary data.</text>
</comment>
<dbReference type="OrthoDB" id="199838at2759"/>
<name>A0A9Q1JBW2_SYNKA</name>
<evidence type="ECO:0000313" key="1">
    <source>
        <dbReference type="EMBL" id="KAJ8377148.1"/>
    </source>
</evidence>
<proteinExistence type="predicted"/>